<dbReference type="EMBL" id="CADCWM010001149">
    <property type="protein sequence ID" value="CAA9589061.1"/>
    <property type="molecule type" value="Genomic_DNA"/>
</dbReference>
<gene>
    <name evidence="2" type="ORF">AVDCRST_MAG88-4501</name>
</gene>
<feature type="region of interest" description="Disordered" evidence="1">
    <location>
        <begin position="70"/>
        <end position="90"/>
    </location>
</feature>
<dbReference type="AlphaFoldDB" id="A0A6J4VXF6"/>
<sequence>MQQRLRLPRPSSATAAPAGRAGLARIPLRTLVLALGALLALVLLLAPTLAGAAGASPAIIGAAADTGCQIGGTGDPKGPHASPEDDGDLVLDPAQEASERQRLKDQGRRLPKGKQEPRADAVGLFGYVVSAGVDCLVIDTYEPVKGGKGVKVLEKESLPGLGLTSTRLQVTVKPKAVIEVPGGLAGLEAGAPVLVGGALAGDKLMANVVADLRLAKPVQAEPGQAGGTTASVTSPQALVAQGWSSAATMTAGTGDAGAEGDATVSALATAQRGPTTLDFKGGFGGPTFEYVANPNVTIFDIGVVRVKFAEFRFIAALAGWSYDFPFAFSAEAPTL</sequence>
<evidence type="ECO:0000313" key="2">
    <source>
        <dbReference type="EMBL" id="CAA9589061.1"/>
    </source>
</evidence>
<protein>
    <submittedName>
        <fullName evidence="2">Uncharacterized protein</fullName>
    </submittedName>
</protein>
<reference evidence="2" key="1">
    <citation type="submission" date="2020-02" db="EMBL/GenBank/DDBJ databases">
        <authorList>
            <person name="Meier V. D."/>
        </authorList>
    </citation>
    <scope>NUCLEOTIDE SEQUENCE</scope>
    <source>
        <strain evidence="2">AVDCRST_MAG88</strain>
    </source>
</reference>
<accession>A0A6J4VXF6</accession>
<feature type="non-terminal residue" evidence="2">
    <location>
        <position position="335"/>
    </location>
</feature>
<proteinExistence type="predicted"/>
<evidence type="ECO:0000256" key="1">
    <source>
        <dbReference type="SAM" id="MobiDB-lite"/>
    </source>
</evidence>
<organism evidence="2">
    <name type="scientific">uncultured Thermomicrobiales bacterium</name>
    <dbReference type="NCBI Taxonomy" id="1645740"/>
    <lineage>
        <taxon>Bacteria</taxon>
        <taxon>Pseudomonadati</taxon>
        <taxon>Thermomicrobiota</taxon>
        <taxon>Thermomicrobia</taxon>
        <taxon>Thermomicrobiales</taxon>
        <taxon>environmental samples</taxon>
    </lineage>
</organism>
<name>A0A6J4VXF6_9BACT</name>